<dbReference type="Proteomes" id="UP000295313">
    <property type="component" value="Unassembled WGS sequence"/>
</dbReference>
<reference evidence="1 2" key="1">
    <citation type="submission" date="2019-03" db="EMBL/GenBank/DDBJ databases">
        <title>Genomic Encyclopedia of Type Strains, Phase III (KMG-III): the genomes of soil and plant-associated and newly described type strains.</title>
        <authorList>
            <person name="Whitman W."/>
        </authorList>
    </citation>
    <scope>NUCLEOTIDE SEQUENCE [LARGE SCALE GENOMIC DNA]</scope>
    <source>
        <strain evidence="1 2">CGMCC 1.12802</strain>
    </source>
</reference>
<proteinExistence type="predicted"/>
<evidence type="ECO:0000313" key="1">
    <source>
        <dbReference type="EMBL" id="TDX86201.1"/>
    </source>
</evidence>
<dbReference type="RefSeq" id="WP_133942837.1">
    <property type="nucleotide sequence ID" value="NZ_SOEO01000001.1"/>
</dbReference>
<keyword evidence="2" id="KW-1185">Reference proteome</keyword>
<dbReference type="EMBL" id="SOEO01000001">
    <property type="protein sequence ID" value="TDX86201.1"/>
    <property type="molecule type" value="Genomic_DNA"/>
</dbReference>
<comment type="caution">
    <text evidence="1">The sequence shown here is derived from an EMBL/GenBank/DDBJ whole genome shotgun (WGS) entry which is preliminary data.</text>
</comment>
<organism evidence="1 2">
    <name type="scientific">Epilithonimonas xixisoli</name>
    <dbReference type="NCBI Taxonomy" id="1476462"/>
    <lineage>
        <taxon>Bacteria</taxon>
        <taxon>Pseudomonadati</taxon>
        <taxon>Bacteroidota</taxon>
        <taxon>Flavobacteriia</taxon>
        <taxon>Flavobacteriales</taxon>
        <taxon>Weeksellaceae</taxon>
        <taxon>Chryseobacterium group</taxon>
        <taxon>Epilithonimonas</taxon>
    </lineage>
</organism>
<evidence type="ECO:0000313" key="2">
    <source>
        <dbReference type="Proteomes" id="UP000295313"/>
    </source>
</evidence>
<protein>
    <submittedName>
        <fullName evidence="1">Uncharacterized protein</fullName>
    </submittedName>
</protein>
<dbReference type="AlphaFoldDB" id="A0A4V3H2S3"/>
<dbReference type="OrthoDB" id="1264013at2"/>
<name>A0A4V3H2S3_9FLAO</name>
<gene>
    <name evidence="1" type="ORF">B0I22_0311</name>
</gene>
<accession>A0A4V3H2S3</accession>
<sequence length="92" mass="10623">MINLTEKPPDLVAMDIKMTIPQTEIFDFLQKKGYEIKGFPIHWEAVEEMLVSEPAGTWHTFTATKEGENQSPENQFLIVFKKEIKTLLKEIA</sequence>